<proteinExistence type="predicted"/>
<dbReference type="KEGG" id="ccot:CCAX7_29730"/>
<keyword evidence="2" id="KW-1185">Reference proteome</keyword>
<accession>A0A402CSZ2</accession>
<dbReference type="RefSeq" id="WP_119320499.1">
    <property type="nucleotide sequence ID" value="NZ_AP025739.1"/>
</dbReference>
<name>A0A402CSZ2_9BACT</name>
<dbReference type="Proteomes" id="UP000287394">
    <property type="component" value="Chromosome"/>
</dbReference>
<organism evidence="1 2">
    <name type="scientific">Capsulimonas corticalis</name>
    <dbReference type="NCBI Taxonomy" id="2219043"/>
    <lineage>
        <taxon>Bacteria</taxon>
        <taxon>Bacillati</taxon>
        <taxon>Armatimonadota</taxon>
        <taxon>Armatimonadia</taxon>
        <taxon>Capsulimonadales</taxon>
        <taxon>Capsulimonadaceae</taxon>
        <taxon>Capsulimonas</taxon>
    </lineage>
</organism>
<evidence type="ECO:0000313" key="2">
    <source>
        <dbReference type="Proteomes" id="UP000287394"/>
    </source>
</evidence>
<dbReference type="EMBL" id="AP025739">
    <property type="protein sequence ID" value="BDI30922.1"/>
    <property type="molecule type" value="Genomic_DNA"/>
</dbReference>
<protein>
    <submittedName>
        <fullName evidence="1">Uncharacterized protein</fullName>
    </submittedName>
</protein>
<evidence type="ECO:0000313" key="1">
    <source>
        <dbReference type="EMBL" id="BDI30922.1"/>
    </source>
</evidence>
<sequence length="121" mass="14331">MFLRFVVHQKIDKAKFHVGLFAASSHLQEYGELSIYEWERLEELLKWFNTHLPLPNLHQENVQAVYWYRASATMHIAKMWEIAGILQTHGYDVEMVKTEFAGLIIYRDDFQIGAIPKIDRH</sequence>
<reference evidence="1 2" key="1">
    <citation type="journal article" date="2019" name="Int. J. Syst. Evol. Microbiol.">
        <title>Capsulimonas corticalis gen. nov., sp. nov., an aerobic capsulated bacterium, of a novel bacterial order, Capsulimonadales ord. nov., of the class Armatimonadia of the phylum Armatimonadetes.</title>
        <authorList>
            <person name="Li J."/>
            <person name="Kudo C."/>
            <person name="Tonouchi A."/>
        </authorList>
    </citation>
    <scope>NUCLEOTIDE SEQUENCE [LARGE SCALE GENOMIC DNA]</scope>
    <source>
        <strain evidence="1 2">AX-7</strain>
    </source>
</reference>
<dbReference type="AlphaFoldDB" id="A0A402CSZ2"/>
<gene>
    <name evidence="1" type="ORF">CCAX7_29730</name>
</gene>